<feature type="compositionally biased region" description="Polar residues" evidence="1">
    <location>
        <begin position="535"/>
        <end position="560"/>
    </location>
</feature>
<feature type="compositionally biased region" description="Basic and acidic residues" evidence="1">
    <location>
        <begin position="264"/>
        <end position="283"/>
    </location>
</feature>
<feature type="region of interest" description="Disordered" evidence="1">
    <location>
        <begin position="297"/>
        <end position="582"/>
    </location>
</feature>
<proteinExistence type="predicted"/>
<dbReference type="AlphaFoldDB" id="A0AAW0GR52"/>
<gene>
    <name evidence="2" type="ORF">QCA50_000600</name>
</gene>
<dbReference type="EMBL" id="JASBNA010000001">
    <property type="protein sequence ID" value="KAK7695961.1"/>
    <property type="molecule type" value="Genomic_DNA"/>
</dbReference>
<reference evidence="2 3" key="1">
    <citation type="submission" date="2022-09" db="EMBL/GenBank/DDBJ databases">
        <authorList>
            <person name="Palmer J.M."/>
        </authorList>
    </citation>
    <scope>NUCLEOTIDE SEQUENCE [LARGE SCALE GENOMIC DNA]</scope>
    <source>
        <strain evidence="2 3">DSM 7382</strain>
    </source>
</reference>
<feature type="compositionally biased region" description="Polar residues" evidence="1">
    <location>
        <begin position="570"/>
        <end position="582"/>
    </location>
</feature>
<feature type="compositionally biased region" description="Pro residues" evidence="1">
    <location>
        <begin position="425"/>
        <end position="441"/>
    </location>
</feature>
<feature type="compositionally biased region" description="Polar residues" evidence="1">
    <location>
        <begin position="354"/>
        <end position="365"/>
    </location>
</feature>
<evidence type="ECO:0000313" key="3">
    <source>
        <dbReference type="Proteomes" id="UP001385951"/>
    </source>
</evidence>
<feature type="compositionally biased region" description="Polar residues" evidence="1">
    <location>
        <begin position="494"/>
        <end position="503"/>
    </location>
</feature>
<feature type="compositionally biased region" description="Low complexity" evidence="1">
    <location>
        <begin position="316"/>
        <end position="331"/>
    </location>
</feature>
<feature type="compositionally biased region" description="Pro residues" evidence="1">
    <location>
        <begin position="169"/>
        <end position="187"/>
    </location>
</feature>
<evidence type="ECO:0000313" key="2">
    <source>
        <dbReference type="EMBL" id="KAK7695961.1"/>
    </source>
</evidence>
<name>A0AAW0GR52_9APHY</name>
<feature type="compositionally biased region" description="Polar residues" evidence="1">
    <location>
        <begin position="90"/>
        <end position="99"/>
    </location>
</feature>
<dbReference type="SMART" id="SM00726">
    <property type="entry name" value="UIM"/>
    <property type="match status" value="2"/>
</dbReference>
<feature type="compositionally biased region" description="Low complexity" evidence="1">
    <location>
        <begin position="413"/>
        <end position="424"/>
    </location>
</feature>
<feature type="compositionally biased region" description="Low complexity" evidence="1">
    <location>
        <begin position="389"/>
        <end position="405"/>
    </location>
</feature>
<accession>A0AAW0GR52</accession>
<feature type="compositionally biased region" description="Polar residues" evidence="1">
    <location>
        <begin position="142"/>
        <end position="153"/>
    </location>
</feature>
<feature type="compositionally biased region" description="Low complexity" evidence="1">
    <location>
        <begin position="188"/>
        <end position="201"/>
    </location>
</feature>
<sequence>MAARAPWGFVPPAGQYPPHQGPYPPPEDHRSRPAFPQPEVGGFYNPVLSAAVQQSPYPHHPHPQPYGHPGHHGHISHSQSYHPPAHYHQSAPTNSTSHIPNVLKPGVPSRTSTGPASRSNSSDLFFQQSPPALPPLPAFPQHQSQPQHTYSTQHHSEHPSLRHAHTSPAGPPLPQKPYFAPPIPPKPSISSPPTSGASPTSLYPQQIAASSSMQPQSYAGPSSQPLYNDMKEQQQPIQSSPTLIDEEAEFKRILALSAQESEERDQYRKQTMSKEDQELERALQESLRLTSYQDFSFPVSSSPQGPAFPFPEVGPSFDQTTSSSETDSSFSPRFPFPQQLTPTHTFEPEPPRDNVQTGQYTSSPTRFVDQIAADEAFARRLFEEQQERPVVSSPQPIPQPQSQSQPPRPPSQPQSQPQSQTHSPHPVPVPFSSPINEPAPPLYNEVVRNALPQSAPGPSSLPNSLFPPQSSMSPPTSSPSPSHSRPSSPKPNISRHSSANAVPTPSPVSEHRFEKSKSMVASMPRPSLPAKRESSGSNSLALPTLNGQALKTSPSSSNLNVPHDGGNRRMSVTSHNSEPPMNANQYVDTELLRGVSLGFGVPSISAQLTPMQGPIPNVIALPYGKCPPFHVKAPSWKDLLKLMARLSGTRLEPTIEAMAVVKTDMKVRIVVNFVKVHQASADWHVTLYMTIDYPIPANHPYAYKYKNGDPNMLPYSYSLSPIPAFLRDGADAPMSKWYNIPTTQANPFRKLPISFPDLAGYLLSVLSESRGAVHDSSSGLRRLGKLIDSCYPTENTGKDEEEPERRGLFDRLIRRNHRQSRDRNAETFDVITPFFADEHGA</sequence>
<dbReference type="Proteomes" id="UP001385951">
    <property type="component" value="Unassembled WGS sequence"/>
</dbReference>
<protein>
    <submittedName>
        <fullName evidence="2">Uncharacterized protein</fullName>
    </submittedName>
</protein>
<keyword evidence="3" id="KW-1185">Reference proteome</keyword>
<feature type="compositionally biased region" description="Polar residues" evidence="1">
    <location>
        <begin position="233"/>
        <end position="242"/>
    </location>
</feature>
<feature type="compositionally biased region" description="Basic and acidic residues" evidence="1">
    <location>
        <begin position="376"/>
        <end position="387"/>
    </location>
</feature>
<feature type="compositionally biased region" description="Polar residues" evidence="1">
    <location>
        <begin position="109"/>
        <end position="123"/>
    </location>
</feature>
<dbReference type="InterPro" id="IPR003903">
    <property type="entry name" value="UIM_dom"/>
</dbReference>
<feature type="compositionally biased region" description="Polar residues" evidence="1">
    <location>
        <begin position="202"/>
        <end position="226"/>
    </location>
</feature>
<feature type="region of interest" description="Disordered" evidence="1">
    <location>
        <begin position="1"/>
        <end position="284"/>
    </location>
</feature>
<comment type="caution">
    <text evidence="2">The sequence shown here is derived from an EMBL/GenBank/DDBJ whole genome shotgun (WGS) entry which is preliminary data.</text>
</comment>
<organism evidence="2 3">
    <name type="scientific">Cerrena zonata</name>
    <dbReference type="NCBI Taxonomy" id="2478898"/>
    <lineage>
        <taxon>Eukaryota</taxon>
        <taxon>Fungi</taxon>
        <taxon>Dikarya</taxon>
        <taxon>Basidiomycota</taxon>
        <taxon>Agaricomycotina</taxon>
        <taxon>Agaricomycetes</taxon>
        <taxon>Polyporales</taxon>
        <taxon>Cerrenaceae</taxon>
        <taxon>Cerrena</taxon>
    </lineage>
</organism>
<feature type="compositionally biased region" description="Low complexity" evidence="1">
    <location>
        <begin position="467"/>
        <end position="491"/>
    </location>
</feature>
<dbReference type="PRINTS" id="PR01217">
    <property type="entry name" value="PRICHEXTENSN"/>
</dbReference>
<evidence type="ECO:0000256" key="1">
    <source>
        <dbReference type="SAM" id="MobiDB-lite"/>
    </source>
</evidence>